<dbReference type="Proteomes" id="UP000015102">
    <property type="component" value="Unassembled WGS sequence"/>
</dbReference>
<dbReference type="InterPro" id="IPR027417">
    <property type="entry name" value="P-loop_NTPase"/>
</dbReference>
<organism evidence="4 5">
    <name type="scientific">Megaselia scalaris</name>
    <name type="common">Humpbacked fly</name>
    <name type="synonym">Phora scalaris</name>
    <dbReference type="NCBI Taxonomy" id="36166"/>
    <lineage>
        <taxon>Eukaryota</taxon>
        <taxon>Metazoa</taxon>
        <taxon>Ecdysozoa</taxon>
        <taxon>Arthropoda</taxon>
        <taxon>Hexapoda</taxon>
        <taxon>Insecta</taxon>
        <taxon>Pterygota</taxon>
        <taxon>Neoptera</taxon>
        <taxon>Endopterygota</taxon>
        <taxon>Diptera</taxon>
        <taxon>Brachycera</taxon>
        <taxon>Muscomorpha</taxon>
        <taxon>Platypezoidea</taxon>
        <taxon>Phoridae</taxon>
        <taxon>Megaseliini</taxon>
        <taxon>Megaselia</taxon>
    </lineage>
</organism>
<dbReference type="EMBL" id="CAQQ02017106">
    <property type="status" value="NOT_ANNOTATED_CDS"/>
    <property type="molecule type" value="Genomic_DNA"/>
</dbReference>
<dbReference type="Gene3D" id="3.40.50.300">
    <property type="entry name" value="P-loop containing nucleotide triphosphate hydrolases"/>
    <property type="match status" value="1"/>
</dbReference>
<evidence type="ECO:0000313" key="4">
    <source>
        <dbReference type="EnsemblMetazoa" id="MESCA007297-PA"/>
    </source>
</evidence>
<dbReference type="SMART" id="SM00174">
    <property type="entry name" value="RHO"/>
    <property type="match status" value="1"/>
</dbReference>
<dbReference type="HOGENOM" id="CLU_041217_10_6_1"/>
<sequence length="196" mass="22842">MTRKLHEVTILKQVDPMTKTFKIIILGDTGVGKTALLNQYVKQTFIQDHKSTVGVDFFFKNIYLHWEKVHLQIWDTAGQERFNSLSSSYFRGAHCCVLVYDCSKKSSFDNLLFWRDKFLKSDTMTFVENFPFVALATNVTLKSTSAKMRFGVDTAFCNIAEIVKEYQEKWEEVDMESLKDFPDFEIQNNKKGFCFC</sequence>
<keyword evidence="2" id="KW-0547">Nucleotide-binding</keyword>
<dbReference type="InterPro" id="IPR001806">
    <property type="entry name" value="Small_GTPase"/>
</dbReference>
<dbReference type="InterPro" id="IPR005225">
    <property type="entry name" value="Small_GTP-bd"/>
</dbReference>
<keyword evidence="3" id="KW-0342">GTP-binding</keyword>
<evidence type="ECO:0000256" key="2">
    <source>
        <dbReference type="ARBA" id="ARBA00022741"/>
    </source>
</evidence>
<evidence type="ECO:0000313" key="5">
    <source>
        <dbReference type="Proteomes" id="UP000015102"/>
    </source>
</evidence>
<reference evidence="5" key="1">
    <citation type="submission" date="2013-02" db="EMBL/GenBank/DDBJ databases">
        <authorList>
            <person name="Hughes D."/>
        </authorList>
    </citation>
    <scope>NUCLEOTIDE SEQUENCE</scope>
    <source>
        <strain>Durham</strain>
        <strain evidence="5">NC isolate 2 -- Noor lab</strain>
    </source>
</reference>
<dbReference type="PANTHER" id="PTHR47981">
    <property type="entry name" value="RAB FAMILY"/>
    <property type="match status" value="1"/>
</dbReference>
<comment type="similarity">
    <text evidence="1">Belongs to the small GTPase superfamily. Rab family.</text>
</comment>
<accession>T1GU88</accession>
<dbReference type="SUPFAM" id="SSF52540">
    <property type="entry name" value="P-loop containing nucleoside triphosphate hydrolases"/>
    <property type="match status" value="1"/>
</dbReference>
<name>T1GU88_MEGSC</name>
<proteinExistence type="inferred from homology"/>
<evidence type="ECO:0000256" key="3">
    <source>
        <dbReference type="ARBA" id="ARBA00023134"/>
    </source>
</evidence>
<dbReference type="PANTHER" id="PTHR47981:SF20">
    <property type="entry name" value="RAS-RELATED PROTEIN RAB-7A"/>
    <property type="match status" value="1"/>
</dbReference>
<dbReference type="GO" id="GO:0005525">
    <property type="term" value="F:GTP binding"/>
    <property type="evidence" value="ECO:0007669"/>
    <property type="project" value="UniProtKB-KW"/>
</dbReference>
<dbReference type="PROSITE" id="PS51419">
    <property type="entry name" value="RAB"/>
    <property type="match status" value="1"/>
</dbReference>
<dbReference type="PRINTS" id="PR00449">
    <property type="entry name" value="RASTRNSFRMNG"/>
</dbReference>
<dbReference type="PROSITE" id="PS51421">
    <property type="entry name" value="RAS"/>
    <property type="match status" value="1"/>
</dbReference>
<protein>
    <submittedName>
        <fullName evidence="4">Uncharacterized protein</fullName>
    </submittedName>
</protein>
<dbReference type="STRING" id="36166.T1GU88"/>
<dbReference type="AlphaFoldDB" id="T1GU88"/>
<dbReference type="NCBIfam" id="TIGR00231">
    <property type="entry name" value="small_GTP"/>
    <property type="match status" value="1"/>
</dbReference>
<dbReference type="OMA" id="LHEVTIL"/>
<keyword evidence="5" id="KW-1185">Reference proteome</keyword>
<dbReference type="GO" id="GO:0003924">
    <property type="term" value="F:GTPase activity"/>
    <property type="evidence" value="ECO:0007669"/>
    <property type="project" value="InterPro"/>
</dbReference>
<dbReference type="Pfam" id="PF00071">
    <property type="entry name" value="Ras"/>
    <property type="match status" value="1"/>
</dbReference>
<dbReference type="SMART" id="SM00175">
    <property type="entry name" value="RAB"/>
    <property type="match status" value="1"/>
</dbReference>
<dbReference type="EnsemblMetazoa" id="MESCA007297-RA">
    <property type="protein sequence ID" value="MESCA007297-PA"/>
    <property type="gene ID" value="MESCA007297"/>
</dbReference>
<dbReference type="FunFam" id="3.40.50.300:FF:001447">
    <property type="entry name" value="Ras-related protein Rab-1B"/>
    <property type="match status" value="1"/>
</dbReference>
<evidence type="ECO:0000256" key="1">
    <source>
        <dbReference type="ARBA" id="ARBA00006270"/>
    </source>
</evidence>
<dbReference type="SMART" id="SM00173">
    <property type="entry name" value="RAS"/>
    <property type="match status" value="1"/>
</dbReference>
<reference evidence="4" key="2">
    <citation type="submission" date="2015-06" db="UniProtKB">
        <authorList>
            <consortium name="EnsemblMetazoa"/>
        </authorList>
    </citation>
    <scope>IDENTIFICATION</scope>
</reference>